<evidence type="ECO:0000313" key="4">
    <source>
        <dbReference type="WBParaSite" id="HPBE_0000677301-mRNA-1"/>
    </source>
</evidence>
<sequence>MADSLLDNYNPLYDVHLQQYFTLPHMQKHLRRMGLIAPSQGDDDYARHYVMVDMMLKNREVQLMKMYELRKKLDAAQKVETCRRIRSGQSPVTHHRVKPSRSLSRGRQSTSGKKRRSSSSTDHNEIVEKIEEEHSQPVEYNPKDPYSRLSATVQRFQYLHRVRSSSLEMS</sequence>
<keyword evidence="3" id="KW-1185">Reference proteome</keyword>
<dbReference type="PANTHER" id="PTHR23034">
    <property type="entry name" value="GLUTAMATE-RICH PROTEIN 3"/>
    <property type="match status" value="1"/>
</dbReference>
<proteinExistence type="predicted"/>
<dbReference type="InterPro" id="IPR027962">
    <property type="entry name" value="ERICH3"/>
</dbReference>
<dbReference type="AlphaFoldDB" id="A0A183FIN5"/>
<protein>
    <submittedName>
        <fullName evidence="4">Ashwin</fullName>
    </submittedName>
</protein>
<gene>
    <name evidence="2" type="ORF">HPBE_LOCUS6774</name>
</gene>
<reference evidence="4" key="2">
    <citation type="submission" date="2019-09" db="UniProtKB">
        <authorList>
            <consortium name="WormBaseParasite"/>
        </authorList>
    </citation>
    <scope>IDENTIFICATION</scope>
</reference>
<accession>A0A183FIN5</accession>
<dbReference type="WBParaSite" id="HPBE_0000677301-mRNA-1">
    <property type="protein sequence ID" value="HPBE_0000677301-mRNA-1"/>
    <property type="gene ID" value="HPBE_0000677301"/>
</dbReference>
<name>A0A183FIN5_HELPZ</name>
<dbReference type="PANTHER" id="PTHR23034:SF2">
    <property type="entry name" value="GLUTAMATE-RICH PROTEIN 3"/>
    <property type="match status" value="1"/>
</dbReference>
<dbReference type="EMBL" id="UZAH01025738">
    <property type="protein sequence ID" value="VDO69619.1"/>
    <property type="molecule type" value="Genomic_DNA"/>
</dbReference>
<evidence type="ECO:0000313" key="3">
    <source>
        <dbReference type="Proteomes" id="UP000050761"/>
    </source>
</evidence>
<evidence type="ECO:0000313" key="2">
    <source>
        <dbReference type="EMBL" id="VDO69619.1"/>
    </source>
</evidence>
<feature type="region of interest" description="Disordered" evidence="1">
    <location>
        <begin position="84"/>
        <end position="147"/>
    </location>
</feature>
<evidence type="ECO:0000256" key="1">
    <source>
        <dbReference type="SAM" id="MobiDB-lite"/>
    </source>
</evidence>
<dbReference type="Proteomes" id="UP000050761">
    <property type="component" value="Unassembled WGS sequence"/>
</dbReference>
<feature type="compositionally biased region" description="Basic and acidic residues" evidence="1">
    <location>
        <begin position="122"/>
        <end position="146"/>
    </location>
</feature>
<accession>A0A3P7XWM1</accession>
<reference evidence="2 3" key="1">
    <citation type="submission" date="2018-11" db="EMBL/GenBank/DDBJ databases">
        <authorList>
            <consortium name="Pathogen Informatics"/>
        </authorList>
    </citation>
    <scope>NUCLEOTIDE SEQUENCE [LARGE SCALE GENOMIC DNA]</scope>
</reference>
<dbReference type="OrthoDB" id="5838632at2759"/>
<organism evidence="3 4">
    <name type="scientific">Heligmosomoides polygyrus</name>
    <name type="common">Parasitic roundworm</name>
    <dbReference type="NCBI Taxonomy" id="6339"/>
    <lineage>
        <taxon>Eukaryota</taxon>
        <taxon>Metazoa</taxon>
        <taxon>Ecdysozoa</taxon>
        <taxon>Nematoda</taxon>
        <taxon>Chromadorea</taxon>
        <taxon>Rhabditida</taxon>
        <taxon>Rhabditina</taxon>
        <taxon>Rhabditomorpha</taxon>
        <taxon>Strongyloidea</taxon>
        <taxon>Heligmosomidae</taxon>
        <taxon>Heligmosomoides</taxon>
    </lineage>
</organism>